<evidence type="ECO:0000256" key="5">
    <source>
        <dbReference type="ARBA" id="ARBA00023014"/>
    </source>
</evidence>
<dbReference type="GO" id="GO:0051539">
    <property type="term" value="F:4 iron, 4 sulfur cluster binding"/>
    <property type="evidence" value="ECO:0007669"/>
    <property type="project" value="UniProtKB-KW"/>
</dbReference>
<dbReference type="Proteomes" id="UP000280708">
    <property type="component" value="Chromosome"/>
</dbReference>
<sequence>MGAVMDRRAFLATMAGAAGAAGLVSCHQASGKPAALIHPRRTALAGEAWADADVVVYGATPAGVIAAVSAANLGASAVLIGGWREIQPGGMLAGGLSWTDIRDIDAVGGYARTTMAALAAAGGMPGNRYAFDPAVAAPYFRDLLDAAGVPALWSDGVETVDRTDRAIREIITRSGVRAHGRIFIDASYEGDLMARAGISTRVGREAADRANPYNGYRGSRYELLTRTDPPQKDNILPIDPFVDQPSGRLIAGVDPAPNRPVGAADDGVQAYCFRLTMTDRPELRLDLPATAPDGYREADYELLFRDFDRRRRAGQVYGRDWHFARDLVKADEVAPGIYDINNRGTMSLDAVGLNRAYPAADYDARERIWKAHENYIRGWFHAMAHSRDPRIPAGLQRDVRNWGLVRGRHTDCHPADTPGWSPQLYVREARRLDNGLAWSGRDVSDIDGVPPRLPSIVAMASYWQDSHAASRIAVRDERGQWGIVNEGHFMLPAGGKYQRSPLPFELMVPHRDQCTNLMVPFCVAATHQAFSTIRMEPTSMALGEAAGTAAALAVIDRDRVDIQDVDTYRLQQMIVANGGVIQGVTNWELLQRKLKHRLDRLRG</sequence>
<dbReference type="PROSITE" id="PS51257">
    <property type="entry name" value="PROKAR_LIPOPROTEIN"/>
    <property type="match status" value="1"/>
</dbReference>
<reference evidence="6 7" key="1">
    <citation type="submission" date="2018-10" db="EMBL/GenBank/DDBJ databases">
        <title>Characterization and genome analysis of a novel bacterium Sphingobium yanoikuyae SJTF8 capable of degrading PAHs.</title>
        <authorList>
            <person name="Yin C."/>
            <person name="Xiong W."/>
            <person name="Liang R."/>
        </authorList>
    </citation>
    <scope>NUCLEOTIDE SEQUENCE [LARGE SCALE GENOMIC DNA]</scope>
    <source>
        <strain evidence="6 7">SJTF8</strain>
    </source>
</reference>
<gene>
    <name evidence="6" type="ORF">EBF16_14160</name>
</gene>
<evidence type="ECO:0000313" key="7">
    <source>
        <dbReference type="Proteomes" id="UP000280708"/>
    </source>
</evidence>
<organism evidence="6 7">
    <name type="scientific">Sphingobium yanoikuyae</name>
    <name type="common">Sphingomonas yanoikuyae</name>
    <dbReference type="NCBI Taxonomy" id="13690"/>
    <lineage>
        <taxon>Bacteria</taxon>
        <taxon>Pseudomonadati</taxon>
        <taxon>Pseudomonadota</taxon>
        <taxon>Alphaproteobacteria</taxon>
        <taxon>Sphingomonadales</taxon>
        <taxon>Sphingomonadaceae</taxon>
        <taxon>Sphingobium</taxon>
    </lineage>
</organism>
<dbReference type="InterPro" id="IPR039650">
    <property type="entry name" value="HdrA-like"/>
</dbReference>
<dbReference type="InterPro" id="IPR036188">
    <property type="entry name" value="FAD/NAD-bd_sf"/>
</dbReference>
<evidence type="ECO:0000256" key="4">
    <source>
        <dbReference type="ARBA" id="ARBA00023004"/>
    </source>
</evidence>
<keyword evidence="3" id="KW-0560">Oxidoreductase</keyword>
<dbReference type="AlphaFoldDB" id="A0A085JZT1"/>
<accession>A0A085JZT1</accession>
<keyword evidence="5" id="KW-0411">Iron-sulfur</keyword>
<dbReference type="PROSITE" id="PS51318">
    <property type="entry name" value="TAT"/>
    <property type="match status" value="1"/>
</dbReference>
<keyword evidence="2" id="KW-0479">Metal-binding</keyword>
<dbReference type="GO" id="GO:0016491">
    <property type="term" value="F:oxidoreductase activity"/>
    <property type="evidence" value="ECO:0007669"/>
    <property type="project" value="UniProtKB-KW"/>
</dbReference>
<dbReference type="PANTHER" id="PTHR43498">
    <property type="entry name" value="FERREDOXIN:COB-COM HETERODISULFIDE REDUCTASE SUBUNIT A"/>
    <property type="match status" value="1"/>
</dbReference>
<evidence type="ECO:0000256" key="2">
    <source>
        <dbReference type="ARBA" id="ARBA00022723"/>
    </source>
</evidence>
<evidence type="ECO:0000256" key="1">
    <source>
        <dbReference type="ARBA" id="ARBA00022485"/>
    </source>
</evidence>
<evidence type="ECO:0000256" key="3">
    <source>
        <dbReference type="ARBA" id="ARBA00023002"/>
    </source>
</evidence>
<dbReference type="Pfam" id="PF12831">
    <property type="entry name" value="FAD_oxidored"/>
    <property type="match status" value="1"/>
</dbReference>
<dbReference type="EMBL" id="CP033230">
    <property type="protein sequence ID" value="AYO77919.1"/>
    <property type="molecule type" value="Genomic_DNA"/>
</dbReference>
<dbReference type="GO" id="GO:0046872">
    <property type="term" value="F:metal ion binding"/>
    <property type="evidence" value="ECO:0007669"/>
    <property type="project" value="UniProtKB-KW"/>
</dbReference>
<keyword evidence="4" id="KW-0408">Iron</keyword>
<dbReference type="PANTHER" id="PTHR43498:SF1">
    <property type="entry name" value="COB--COM HETERODISULFIDE REDUCTASE IRON-SULFUR SUBUNIT A"/>
    <property type="match status" value="1"/>
</dbReference>
<dbReference type="InterPro" id="IPR006311">
    <property type="entry name" value="TAT_signal"/>
</dbReference>
<dbReference type="SUPFAM" id="SSF51905">
    <property type="entry name" value="FAD/NAD(P)-binding domain"/>
    <property type="match status" value="1"/>
</dbReference>
<keyword evidence="1" id="KW-0004">4Fe-4S</keyword>
<protein>
    <submittedName>
        <fullName evidence="6">FAD-dependent oxidoreductase</fullName>
    </submittedName>
</protein>
<evidence type="ECO:0000313" key="6">
    <source>
        <dbReference type="EMBL" id="AYO77919.1"/>
    </source>
</evidence>
<proteinExistence type="predicted"/>
<name>A0A085JZT1_SPHYA</name>